<accession>A0A5D3AVA4</accession>
<feature type="domain" description="GH16" evidence="3">
    <location>
        <begin position="97"/>
        <end position="334"/>
    </location>
</feature>
<evidence type="ECO:0000313" key="5">
    <source>
        <dbReference type="Proteomes" id="UP000322245"/>
    </source>
</evidence>
<reference evidence="4 5" key="1">
    <citation type="submission" date="2017-05" db="EMBL/GenBank/DDBJ databases">
        <title>The Genome Sequence of Tsuchiyaea wingfieldii DSM 27421.</title>
        <authorList>
            <person name="Cuomo C."/>
            <person name="Passer A."/>
            <person name="Billmyre B."/>
            <person name="Heitman J."/>
        </authorList>
    </citation>
    <scope>NUCLEOTIDE SEQUENCE [LARGE SCALE GENOMIC DNA]</scope>
    <source>
        <strain evidence="4 5">DSM 27421</strain>
    </source>
</reference>
<comment type="caution">
    <text evidence="4">The sequence shown here is derived from an EMBL/GenBank/DDBJ whole genome shotgun (WGS) entry which is preliminary data.</text>
</comment>
<dbReference type="GO" id="GO:0005975">
    <property type="term" value="P:carbohydrate metabolic process"/>
    <property type="evidence" value="ECO:0007669"/>
    <property type="project" value="InterPro"/>
</dbReference>
<dbReference type="PANTHER" id="PTHR38121:SF4">
    <property type="entry name" value="GH16 DOMAIN-CONTAINING PROTEIN-RELATED"/>
    <property type="match status" value="1"/>
</dbReference>
<proteinExistence type="predicted"/>
<dbReference type="Proteomes" id="UP000322245">
    <property type="component" value="Unassembled WGS sequence"/>
</dbReference>
<feature type="signal peptide" evidence="2">
    <location>
        <begin position="1"/>
        <end position="17"/>
    </location>
</feature>
<sequence length="353" mass="38119">MLSTTTLFTLLAVSARAVPQGWHHSHSHSHTPTPSTSISSTTTTASTTSSYTPPAPSQTYPVLNLAEPPENCTCGYAVQSLGGAYYPFRYMFTPSSLDDGTMTSPDDLLQYGLKISDGKHAGGEGEDGAQCWGRYQNVRIEGDDLVLTVPGGQTLGPDMDCAEVTHNVSTFGGVYQAEAKLSDVAGTCEAFWLNHTIADTFADEVDIEILTGKLQSDGIYHTNWPPFGNPNDPSSLISNYTQIVPFPGLDTRSPTSTYNNYTIVWQADRLGQNGTLRYYNGEAQENPRTNLPAHAMEYNINAWSNGAPGWSAGPPTADSELRVKSILLYYKTETVKSIGDISAECSSSDVCEI</sequence>
<dbReference type="CDD" id="cd00413">
    <property type="entry name" value="Glyco_hydrolase_16"/>
    <property type="match status" value="1"/>
</dbReference>
<evidence type="ECO:0000256" key="1">
    <source>
        <dbReference type="SAM" id="MobiDB-lite"/>
    </source>
</evidence>
<feature type="region of interest" description="Disordered" evidence="1">
    <location>
        <begin position="22"/>
        <end position="63"/>
    </location>
</feature>
<dbReference type="EMBL" id="NIDF01000042">
    <property type="protein sequence ID" value="TYJ55315.1"/>
    <property type="molecule type" value="Genomic_DNA"/>
</dbReference>
<dbReference type="GO" id="GO:0004553">
    <property type="term" value="F:hydrolase activity, hydrolyzing O-glycosyl compounds"/>
    <property type="evidence" value="ECO:0007669"/>
    <property type="project" value="InterPro"/>
</dbReference>
<dbReference type="Gene3D" id="2.60.120.200">
    <property type="match status" value="1"/>
</dbReference>
<dbReference type="PANTHER" id="PTHR38121">
    <property type="entry name" value="GH16 DOMAIN-CONTAINING PROTEIN"/>
    <property type="match status" value="1"/>
</dbReference>
<dbReference type="Pfam" id="PF00722">
    <property type="entry name" value="Glyco_hydro_16"/>
    <property type="match status" value="1"/>
</dbReference>
<feature type="compositionally biased region" description="Low complexity" evidence="1">
    <location>
        <begin position="30"/>
        <end position="61"/>
    </location>
</feature>
<dbReference type="InterPro" id="IPR000757">
    <property type="entry name" value="Beta-glucanase-like"/>
</dbReference>
<evidence type="ECO:0000256" key="2">
    <source>
        <dbReference type="SAM" id="SignalP"/>
    </source>
</evidence>
<dbReference type="InterPro" id="IPR013320">
    <property type="entry name" value="ConA-like_dom_sf"/>
</dbReference>
<keyword evidence="2" id="KW-0732">Signal</keyword>
<gene>
    <name evidence="4" type="ORF">B9479_004038</name>
</gene>
<evidence type="ECO:0000259" key="3">
    <source>
        <dbReference type="PROSITE" id="PS51762"/>
    </source>
</evidence>
<dbReference type="SUPFAM" id="SSF49899">
    <property type="entry name" value="Concanavalin A-like lectins/glucanases"/>
    <property type="match status" value="1"/>
</dbReference>
<protein>
    <recommendedName>
        <fullName evidence="3">GH16 domain-containing protein</fullName>
    </recommendedName>
</protein>
<dbReference type="PROSITE" id="PS51762">
    <property type="entry name" value="GH16_2"/>
    <property type="match status" value="1"/>
</dbReference>
<name>A0A5D3AVA4_9TREE</name>
<feature type="chain" id="PRO_5022995578" description="GH16 domain-containing protein" evidence="2">
    <location>
        <begin position="18"/>
        <end position="353"/>
    </location>
</feature>
<evidence type="ECO:0000313" key="4">
    <source>
        <dbReference type="EMBL" id="TYJ55315.1"/>
    </source>
</evidence>
<organism evidence="4 5">
    <name type="scientific">Cryptococcus floricola</name>
    <dbReference type="NCBI Taxonomy" id="2591691"/>
    <lineage>
        <taxon>Eukaryota</taxon>
        <taxon>Fungi</taxon>
        <taxon>Dikarya</taxon>
        <taxon>Basidiomycota</taxon>
        <taxon>Agaricomycotina</taxon>
        <taxon>Tremellomycetes</taxon>
        <taxon>Tremellales</taxon>
        <taxon>Cryptococcaceae</taxon>
        <taxon>Cryptococcus</taxon>
    </lineage>
</organism>
<dbReference type="AlphaFoldDB" id="A0A5D3AVA4"/>
<keyword evidence="5" id="KW-1185">Reference proteome</keyword>